<organism evidence="2 3">
    <name type="scientific">Candidatus Acidulodesulfobacterium acidiphilum</name>
    <dbReference type="NCBI Taxonomy" id="2597224"/>
    <lineage>
        <taxon>Bacteria</taxon>
        <taxon>Deltaproteobacteria</taxon>
        <taxon>Candidatus Acidulodesulfobacterales</taxon>
        <taxon>Candidatus Acidulodesulfobacterium</taxon>
    </lineage>
</organism>
<gene>
    <name evidence="2" type="ORF">EVJ48_09920</name>
</gene>
<reference evidence="2 3" key="1">
    <citation type="submission" date="2019-01" db="EMBL/GenBank/DDBJ databases">
        <title>Insights into ecological role of a new deltaproteobacterial order Candidatus Sinidesulfobacterales (Sva0485) by metagenomics and metatranscriptomics.</title>
        <authorList>
            <person name="Tan S."/>
            <person name="Liu J."/>
            <person name="Fang Y."/>
            <person name="Hedlund B."/>
            <person name="Lian Z.-H."/>
            <person name="Huang L.-Y."/>
            <person name="Li J.-T."/>
            <person name="Huang L.-N."/>
            <person name="Li W.-J."/>
            <person name="Jiang H.-C."/>
            <person name="Dong H.-L."/>
            <person name="Shu W.-S."/>
        </authorList>
    </citation>
    <scope>NUCLEOTIDE SEQUENCE [LARGE SCALE GENOMIC DNA]</scope>
    <source>
        <strain evidence="2">AP4</strain>
    </source>
</reference>
<accession>A0A520X6R7</accession>
<evidence type="ECO:0000313" key="3">
    <source>
        <dbReference type="Proteomes" id="UP000322454"/>
    </source>
</evidence>
<dbReference type="EMBL" id="SHMQ01000052">
    <property type="protein sequence ID" value="RZV36838.1"/>
    <property type="molecule type" value="Genomic_DNA"/>
</dbReference>
<dbReference type="Proteomes" id="UP000322454">
    <property type="component" value="Unassembled WGS sequence"/>
</dbReference>
<evidence type="ECO:0000259" key="1">
    <source>
        <dbReference type="PROSITE" id="PS51708"/>
    </source>
</evidence>
<dbReference type="InterPro" id="IPR007899">
    <property type="entry name" value="CHAD_dom"/>
</dbReference>
<sequence length="293" mass="34283">MPIKSFYGLNKNMTSEEITVKILNSLLEEIKTEMPGIIEGKNGENLHKFRVAIRRIKTLLKIFRQQLSGRGIYFKKKLTKIMKETQRKRDLDVLLKSMDLYVKDEVPALLKDEIRLKIEKEIRIEQGKILSVIGSQEFSGFLADFENALKNGDLFDNKLNDAEPLERLVLTIKKTYKKLTIIIKTTSLDNEELHILRLIFKEFRYIMEFSSDLIREDIVVQTISRLEKIQKTIGDAQDKIVQINIYKKLIDKSKPIRNEIKKALNADRKKVIELIENFEEDKDIKSFIRALNV</sequence>
<dbReference type="Pfam" id="PF05235">
    <property type="entry name" value="CHAD"/>
    <property type="match status" value="1"/>
</dbReference>
<feature type="domain" description="CHAD" evidence="1">
    <location>
        <begin position="12"/>
        <end position="289"/>
    </location>
</feature>
<dbReference type="SMART" id="SM00880">
    <property type="entry name" value="CHAD"/>
    <property type="match status" value="1"/>
</dbReference>
<dbReference type="PANTHER" id="PTHR39339:SF1">
    <property type="entry name" value="CHAD DOMAIN-CONTAINING PROTEIN"/>
    <property type="match status" value="1"/>
</dbReference>
<dbReference type="AlphaFoldDB" id="A0A520X6R7"/>
<protein>
    <submittedName>
        <fullName evidence="2">CHAD domain-containing protein</fullName>
    </submittedName>
</protein>
<dbReference type="InterPro" id="IPR038186">
    <property type="entry name" value="CHAD_dom_sf"/>
</dbReference>
<name>A0A520X6R7_9DELT</name>
<dbReference type="PANTHER" id="PTHR39339">
    <property type="entry name" value="SLR1444 PROTEIN"/>
    <property type="match status" value="1"/>
</dbReference>
<comment type="caution">
    <text evidence="2">The sequence shown here is derived from an EMBL/GenBank/DDBJ whole genome shotgun (WGS) entry which is preliminary data.</text>
</comment>
<dbReference type="PROSITE" id="PS51708">
    <property type="entry name" value="CHAD"/>
    <property type="match status" value="1"/>
</dbReference>
<evidence type="ECO:0000313" key="2">
    <source>
        <dbReference type="EMBL" id="RZV36838.1"/>
    </source>
</evidence>
<proteinExistence type="predicted"/>
<dbReference type="Gene3D" id="1.40.20.10">
    <property type="entry name" value="CHAD domain"/>
    <property type="match status" value="1"/>
</dbReference>